<accession>A0A0A9CI35</accession>
<feature type="region of interest" description="Disordered" evidence="1">
    <location>
        <begin position="1"/>
        <end position="22"/>
    </location>
</feature>
<feature type="region of interest" description="Disordered" evidence="1">
    <location>
        <begin position="92"/>
        <end position="136"/>
    </location>
</feature>
<name>A0A0A9CI35_ARUDO</name>
<reference evidence="2" key="1">
    <citation type="submission" date="2014-09" db="EMBL/GenBank/DDBJ databases">
        <authorList>
            <person name="Magalhaes I.L.F."/>
            <person name="Oliveira U."/>
            <person name="Santos F.R."/>
            <person name="Vidigal T.H.D.A."/>
            <person name="Brescovit A.D."/>
            <person name="Santos A.J."/>
        </authorList>
    </citation>
    <scope>NUCLEOTIDE SEQUENCE</scope>
    <source>
        <tissue evidence="2">Shoot tissue taken approximately 20 cm above the soil surface</tissue>
    </source>
</reference>
<evidence type="ECO:0000256" key="1">
    <source>
        <dbReference type="SAM" id="MobiDB-lite"/>
    </source>
</evidence>
<organism evidence="2">
    <name type="scientific">Arundo donax</name>
    <name type="common">Giant reed</name>
    <name type="synonym">Donax arundinaceus</name>
    <dbReference type="NCBI Taxonomy" id="35708"/>
    <lineage>
        <taxon>Eukaryota</taxon>
        <taxon>Viridiplantae</taxon>
        <taxon>Streptophyta</taxon>
        <taxon>Embryophyta</taxon>
        <taxon>Tracheophyta</taxon>
        <taxon>Spermatophyta</taxon>
        <taxon>Magnoliopsida</taxon>
        <taxon>Liliopsida</taxon>
        <taxon>Poales</taxon>
        <taxon>Poaceae</taxon>
        <taxon>PACMAD clade</taxon>
        <taxon>Arundinoideae</taxon>
        <taxon>Arundineae</taxon>
        <taxon>Arundo</taxon>
    </lineage>
</organism>
<evidence type="ECO:0000313" key="2">
    <source>
        <dbReference type="EMBL" id="JAD75236.1"/>
    </source>
</evidence>
<proteinExistence type="predicted"/>
<sequence>MPQLVKGDQIPGRRPVRHRPGRRRRSYLLTELGWIRTRRICRPGMVGSPQASTRSLPSSWRRSFPCWPPTPPAAASCTCPRSIWTSVAASPIPPRWRRMTPPTGSASCLAGSHRPSRPPRRRRRLRRQRRRATAAS</sequence>
<dbReference type="EMBL" id="GBRH01222659">
    <property type="protein sequence ID" value="JAD75236.1"/>
    <property type="molecule type" value="Transcribed_RNA"/>
</dbReference>
<dbReference type="AlphaFoldDB" id="A0A0A9CI35"/>
<protein>
    <submittedName>
        <fullName evidence="2">DNA binding protein</fullName>
    </submittedName>
</protein>
<feature type="compositionally biased region" description="Basic residues" evidence="1">
    <location>
        <begin position="114"/>
        <end position="136"/>
    </location>
</feature>
<reference evidence="2" key="2">
    <citation type="journal article" date="2015" name="Data Brief">
        <title>Shoot transcriptome of the giant reed, Arundo donax.</title>
        <authorList>
            <person name="Barrero R.A."/>
            <person name="Guerrero F.D."/>
            <person name="Moolhuijzen P."/>
            <person name="Goolsby J.A."/>
            <person name="Tidwell J."/>
            <person name="Bellgard S.E."/>
            <person name="Bellgard M.I."/>
        </authorList>
    </citation>
    <scope>NUCLEOTIDE SEQUENCE</scope>
    <source>
        <tissue evidence="2">Shoot tissue taken approximately 20 cm above the soil surface</tissue>
    </source>
</reference>